<comment type="caution">
    <text evidence="6">The sequence shown here is derived from an EMBL/GenBank/DDBJ whole genome shotgun (WGS) entry which is preliminary data.</text>
</comment>
<accession>A0ABX3D4R1</accession>
<protein>
    <submittedName>
        <fullName evidence="6">TetR family transcriptional regulator</fullName>
    </submittedName>
</protein>
<organism evidence="6 7">
    <name type="scientific">Vibrio rotiferianus</name>
    <dbReference type="NCBI Taxonomy" id="190895"/>
    <lineage>
        <taxon>Bacteria</taxon>
        <taxon>Pseudomonadati</taxon>
        <taxon>Pseudomonadota</taxon>
        <taxon>Gammaproteobacteria</taxon>
        <taxon>Vibrionales</taxon>
        <taxon>Vibrionaceae</taxon>
        <taxon>Vibrio</taxon>
    </lineage>
</organism>
<evidence type="ECO:0000313" key="7">
    <source>
        <dbReference type="Proteomes" id="UP000180133"/>
    </source>
</evidence>
<keyword evidence="1" id="KW-0805">Transcription regulation</keyword>
<dbReference type="Proteomes" id="UP000180133">
    <property type="component" value="Unassembled WGS sequence"/>
</dbReference>
<dbReference type="SUPFAM" id="SSF46689">
    <property type="entry name" value="Homeodomain-like"/>
    <property type="match status" value="1"/>
</dbReference>
<dbReference type="InterPro" id="IPR009057">
    <property type="entry name" value="Homeodomain-like_sf"/>
</dbReference>
<evidence type="ECO:0000313" key="6">
    <source>
        <dbReference type="EMBL" id="OHY89213.1"/>
    </source>
</evidence>
<dbReference type="PANTHER" id="PTHR30055:SF234">
    <property type="entry name" value="HTH-TYPE TRANSCRIPTIONAL REGULATOR BETI"/>
    <property type="match status" value="1"/>
</dbReference>
<dbReference type="RefSeq" id="WP_071235196.1">
    <property type="nucleotide sequence ID" value="NZ_KV861318.1"/>
</dbReference>
<dbReference type="PANTHER" id="PTHR30055">
    <property type="entry name" value="HTH-TYPE TRANSCRIPTIONAL REGULATOR RUTR"/>
    <property type="match status" value="1"/>
</dbReference>
<dbReference type="InterPro" id="IPR001647">
    <property type="entry name" value="HTH_TetR"/>
</dbReference>
<evidence type="ECO:0000256" key="4">
    <source>
        <dbReference type="PROSITE-ProRule" id="PRU00335"/>
    </source>
</evidence>
<evidence type="ECO:0000256" key="3">
    <source>
        <dbReference type="ARBA" id="ARBA00023163"/>
    </source>
</evidence>
<proteinExistence type="predicted"/>
<dbReference type="PRINTS" id="PR00455">
    <property type="entry name" value="HTHTETR"/>
</dbReference>
<keyword evidence="7" id="KW-1185">Reference proteome</keyword>
<gene>
    <name evidence="6" type="ORF">BI375_10295</name>
</gene>
<dbReference type="Gene3D" id="1.10.357.10">
    <property type="entry name" value="Tetracycline Repressor, domain 2"/>
    <property type="match status" value="1"/>
</dbReference>
<dbReference type="Pfam" id="PF00440">
    <property type="entry name" value="TetR_N"/>
    <property type="match status" value="1"/>
</dbReference>
<name>A0ABX3D4R1_9VIBR</name>
<reference evidence="6 7" key="1">
    <citation type="submission" date="2016-09" db="EMBL/GenBank/DDBJ databases">
        <title>Isolation, identification and antibiotic sensitivity analysis of bacterial pathogen from juvenile Hippocampus erectus with tail-rotted disease.</title>
        <authorList>
            <person name="Yang Q."/>
        </authorList>
    </citation>
    <scope>NUCLEOTIDE SEQUENCE [LARGE SCALE GENOMIC DNA]</scope>
    <source>
        <strain evidence="6 7">HM-10</strain>
    </source>
</reference>
<evidence type="ECO:0000259" key="5">
    <source>
        <dbReference type="PROSITE" id="PS50977"/>
    </source>
</evidence>
<keyword evidence="3" id="KW-0804">Transcription</keyword>
<feature type="DNA-binding region" description="H-T-H motif" evidence="4">
    <location>
        <begin position="31"/>
        <end position="50"/>
    </location>
</feature>
<evidence type="ECO:0000256" key="2">
    <source>
        <dbReference type="ARBA" id="ARBA00023125"/>
    </source>
</evidence>
<dbReference type="PROSITE" id="PS50977">
    <property type="entry name" value="HTH_TETR_2"/>
    <property type="match status" value="1"/>
</dbReference>
<evidence type="ECO:0000256" key="1">
    <source>
        <dbReference type="ARBA" id="ARBA00023015"/>
    </source>
</evidence>
<dbReference type="InterPro" id="IPR050109">
    <property type="entry name" value="HTH-type_TetR-like_transc_reg"/>
</dbReference>
<keyword evidence="2 4" id="KW-0238">DNA-binding</keyword>
<feature type="domain" description="HTH tetR-type" evidence="5">
    <location>
        <begin position="8"/>
        <end position="68"/>
    </location>
</feature>
<dbReference type="EMBL" id="MKFT01000056">
    <property type="protein sequence ID" value="OHY89213.1"/>
    <property type="molecule type" value="Genomic_DNA"/>
</dbReference>
<sequence>MPKIVDHESRRREIALKATEVFLEFGYKNIGMRQLCEQLGMSKSAVYHYYKSKDELFKAATEAIVNFDAEVLAGRPNSSEASTEQQVENFVLIFQQMAPRFFQEMKLVSDYIDVIGQENIATDPCMLLANQKYITMLENYVSAKHKESLYTLILGLLNHQLMLGKALEVAYVIEQVERILAY</sequence>